<feature type="transmembrane region" description="Helical" evidence="17">
    <location>
        <begin position="367"/>
        <end position="396"/>
    </location>
</feature>
<dbReference type="RefSeq" id="WP_037480239.1">
    <property type="nucleotide sequence ID" value="NZ_AZRA01000039.1"/>
</dbReference>
<sequence length="562" mass="59121">MHRTTLSSLARLGLALPALLLSGAALAAGDPIAAAEKQPLNLHAIGMFLVFVAFTMGITFWASNRTKSASDFYTAGGGITGFQNGLAIAGDYMSAATLLGLTALVYGSGLDGYIYALCFFAGWPIILFLMAERLRNLGRFTFADITSYRLDQGKVRTMAAIGSLTVVCFYLIAQMVGAGQLIKLLFGLDYNIAVVAVGALMIVYVIKGGMLATTWVQIIKACLLMAGGTLVMLLAMSQFGFSYTTVVEKAVAAHKSGWSMMSPGKLIPDPVTAVSLALGLMFGTAGLPHILMRFFTVTNAKEARKSVLYASGFIAYFFNVIFLMGLCAILIVGQNPEFFEGGQVGGKLIGGGNMVAMHLAKAVGGNLLLGFLAAVAFATILAVVAGLALAGASSISHDLYARVIMKGQAKEEDEMRVSRFATLALGVIAVVLGIAFEKQNVAFMVGLAFGIAASSNFPVLILSMYWKGLTTRGALAGGYIGLALAVTLVLLSKSVWVTVLGNPAPLFPYEQPALFSMPVAFLICIVVSKLDRSAAAKKELDAFDDQFVRAQTGYGAAAASNH</sequence>
<evidence type="ECO:0000256" key="4">
    <source>
        <dbReference type="ARBA" id="ARBA00022448"/>
    </source>
</evidence>
<evidence type="ECO:0000256" key="6">
    <source>
        <dbReference type="ARBA" id="ARBA00022519"/>
    </source>
</evidence>
<feature type="transmembrane region" description="Helical" evidence="17">
    <location>
        <begin position="159"/>
        <end position="182"/>
    </location>
</feature>
<comment type="subcellular location">
    <subcellularLocation>
        <location evidence="1">Cell inner membrane</location>
        <topology evidence="1">Multi-pass membrane protein</topology>
    </subcellularLocation>
</comment>
<dbReference type="PATRIC" id="fig|1286631.3.peg.1533"/>
<dbReference type="InterPro" id="IPR018212">
    <property type="entry name" value="Na/solute_symporter_CS"/>
</dbReference>
<evidence type="ECO:0000256" key="13">
    <source>
        <dbReference type="ARBA" id="ARBA00023201"/>
    </source>
</evidence>
<evidence type="ECO:0000256" key="14">
    <source>
        <dbReference type="ARBA" id="ARBA00031561"/>
    </source>
</evidence>
<dbReference type="PANTHER" id="PTHR48086">
    <property type="entry name" value="SODIUM/PROLINE SYMPORTER-RELATED"/>
    <property type="match status" value="1"/>
</dbReference>
<dbReference type="STRING" id="34103.SAMN05421778_11362"/>
<evidence type="ECO:0000256" key="7">
    <source>
        <dbReference type="ARBA" id="ARBA00022692"/>
    </source>
</evidence>
<keyword evidence="12 17" id="KW-0472">Membrane</keyword>
<keyword evidence="18" id="KW-0732">Signal</keyword>
<feature type="chain" id="PRO_5001579625" description="Cation/acetate symporter ActP" evidence="18">
    <location>
        <begin position="28"/>
        <end position="562"/>
    </location>
</feature>
<keyword evidence="8" id="KW-0769">Symport</keyword>
<dbReference type="PROSITE" id="PS50283">
    <property type="entry name" value="NA_SOLUT_SYMP_3"/>
    <property type="match status" value="1"/>
</dbReference>
<name>A0A059KNW8_9BURK</name>
<dbReference type="GO" id="GO:0006847">
    <property type="term" value="P:plasma membrane acetate transport"/>
    <property type="evidence" value="ECO:0007669"/>
    <property type="project" value="TreeGrafter"/>
</dbReference>
<feature type="transmembrane region" description="Helical" evidence="17">
    <location>
        <begin position="417"/>
        <end position="436"/>
    </location>
</feature>
<evidence type="ECO:0000256" key="1">
    <source>
        <dbReference type="ARBA" id="ARBA00004429"/>
    </source>
</evidence>
<feature type="transmembrane region" description="Helical" evidence="17">
    <location>
        <begin position="188"/>
        <end position="206"/>
    </location>
</feature>
<feature type="transmembrane region" description="Helical" evidence="17">
    <location>
        <begin position="218"/>
        <end position="241"/>
    </location>
</feature>
<keyword evidence="10" id="KW-0915">Sodium</keyword>
<feature type="signal peptide" evidence="18">
    <location>
        <begin position="1"/>
        <end position="27"/>
    </location>
</feature>
<evidence type="ECO:0000256" key="5">
    <source>
        <dbReference type="ARBA" id="ARBA00022475"/>
    </source>
</evidence>
<feature type="transmembrane region" description="Helical" evidence="17">
    <location>
        <begin position="307"/>
        <end position="332"/>
    </location>
</feature>
<evidence type="ECO:0000313" key="19">
    <source>
        <dbReference type="EMBL" id="KDB52823.1"/>
    </source>
</evidence>
<gene>
    <name evidence="19" type="ORF">X805_15570</name>
</gene>
<keyword evidence="4" id="KW-0813">Transport</keyword>
<dbReference type="AlphaFoldDB" id="A0A059KNW8"/>
<protein>
    <recommendedName>
        <fullName evidence="3">Cation/acetate symporter ActP</fullName>
    </recommendedName>
    <alternativeName>
        <fullName evidence="15">Acetate permease</fullName>
    </alternativeName>
    <alternativeName>
        <fullName evidence="14">Acetate transporter ActP</fullName>
    </alternativeName>
</protein>
<dbReference type="InterPro" id="IPR038377">
    <property type="entry name" value="Na/Glc_symporter_sf"/>
</dbReference>
<evidence type="ECO:0000256" key="10">
    <source>
        <dbReference type="ARBA" id="ARBA00023053"/>
    </source>
</evidence>
<feature type="transmembrane region" description="Helical" evidence="17">
    <location>
        <begin position="112"/>
        <end position="131"/>
    </location>
</feature>
<dbReference type="EMBL" id="AZRA01000039">
    <property type="protein sequence ID" value="KDB52823.1"/>
    <property type="molecule type" value="Genomic_DNA"/>
</dbReference>
<feature type="transmembrane region" description="Helical" evidence="17">
    <location>
        <begin position="84"/>
        <end position="106"/>
    </location>
</feature>
<dbReference type="NCBIfam" id="TIGR00813">
    <property type="entry name" value="sss"/>
    <property type="match status" value="1"/>
</dbReference>
<keyword evidence="6" id="KW-0997">Cell inner membrane</keyword>
<reference evidence="19 20" key="1">
    <citation type="journal article" date="2014" name="FEMS Microbiol. Ecol.">
        <title>Sphaerotilus natans encrusted with nanoball-shaped Fe(III) oxide minerals formed by nitrate-reducing mixotrophic Fe(II) oxidation.</title>
        <authorList>
            <person name="Park S."/>
            <person name="Kim D.H."/>
            <person name="Lee J.H."/>
            <person name="Hur H.G."/>
        </authorList>
    </citation>
    <scope>NUCLEOTIDE SEQUENCE [LARGE SCALE GENOMIC DNA]</scope>
    <source>
        <strain evidence="19 20">DSM 6575</strain>
    </source>
</reference>
<dbReference type="FunFam" id="1.20.1730.10:FF:000001">
    <property type="entry name" value="Cation/acetate symporter ActP"/>
    <property type="match status" value="1"/>
</dbReference>
<evidence type="ECO:0000256" key="17">
    <source>
        <dbReference type="SAM" id="Phobius"/>
    </source>
</evidence>
<keyword evidence="5" id="KW-1003">Cell membrane</keyword>
<evidence type="ECO:0000256" key="11">
    <source>
        <dbReference type="ARBA" id="ARBA00023065"/>
    </source>
</evidence>
<dbReference type="CDD" id="cd11480">
    <property type="entry name" value="SLC5sbd_u4"/>
    <property type="match status" value="1"/>
</dbReference>
<dbReference type="Gene3D" id="1.20.1730.10">
    <property type="entry name" value="Sodium/glucose cotransporter"/>
    <property type="match status" value="1"/>
</dbReference>
<evidence type="ECO:0000313" key="20">
    <source>
        <dbReference type="Proteomes" id="UP000026714"/>
    </source>
</evidence>
<evidence type="ECO:0000256" key="8">
    <source>
        <dbReference type="ARBA" id="ARBA00022847"/>
    </source>
</evidence>
<evidence type="ECO:0000256" key="9">
    <source>
        <dbReference type="ARBA" id="ARBA00022989"/>
    </source>
</evidence>
<comment type="similarity">
    <text evidence="2 16">Belongs to the sodium:solute symporter (SSF) (TC 2.A.21) family.</text>
</comment>
<dbReference type="Proteomes" id="UP000026714">
    <property type="component" value="Unassembled WGS sequence"/>
</dbReference>
<dbReference type="GO" id="GO:0015123">
    <property type="term" value="F:acetate transmembrane transporter activity"/>
    <property type="evidence" value="ECO:0007669"/>
    <property type="project" value="TreeGrafter"/>
</dbReference>
<evidence type="ECO:0000256" key="18">
    <source>
        <dbReference type="SAM" id="SignalP"/>
    </source>
</evidence>
<feature type="transmembrane region" description="Helical" evidence="17">
    <location>
        <begin position="512"/>
        <end position="530"/>
    </location>
</feature>
<dbReference type="NCBIfam" id="NF009135">
    <property type="entry name" value="PRK12488.1"/>
    <property type="match status" value="1"/>
</dbReference>
<evidence type="ECO:0000256" key="3">
    <source>
        <dbReference type="ARBA" id="ARBA00018047"/>
    </source>
</evidence>
<feature type="transmembrane region" description="Helical" evidence="17">
    <location>
        <begin position="43"/>
        <end position="63"/>
    </location>
</feature>
<dbReference type="InterPro" id="IPR050277">
    <property type="entry name" value="Sodium:Solute_Symporter"/>
</dbReference>
<dbReference type="InterPro" id="IPR001734">
    <property type="entry name" value="Na/solute_symporter"/>
</dbReference>
<evidence type="ECO:0000256" key="15">
    <source>
        <dbReference type="ARBA" id="ARBA00032392"/>
    </source>
</evidence>
<dbReference type="GO" id="GO:0005886">
    <property type="term" value="C:plasma membrane"/>
    <property type="evidence" value="ECO:0007669"/>
    <property type="project" value="UniProtKB-SubCell"/>
</dbReference>
<keyword evidence="9 17" id="KW-1133">Transmembrane helix</keyword>
<feature type="transmembrane region" description="Helical" evidence="17">
    <location>
        <begin position="473"/>
        <end position="492"/>
    </location>
</feature>
<dbReference type="eggNOG" id="COG4147">
    <property type="taxonomic scope" value="Bacteria"/>
</dbReference>
<keyword evidence="13" id="KW-0739">Sodium transport</keyword>
<feature type="transmembrane region" description="Helical" evidence="17">
    <location>
        <begin position="442"/>
        <end position="466"/>
    </location>
</feature>
<dbReference type="GO" id="GO:0015293">
    <property type="term" value="F:symporter activity"/>
    <property type="evidence" value="ECO:0007669"/>
    <property type="project" value="UniProtKB-KW"/>
</dbReference>
<dbReference type="Pfam" id="PF00474">
    <property type="entry name" value="SSF"/>
    <property type="match status" value="1"/>
</dbReference>
<dbReference type="NCBIfam" id="NF006903">
    <property type="entry name" value="PRK09395.1"/>
    <property type="match status" value="1"/>
</dbReference>
<dbReference type="GO" id="GO:0006814">
    <property type="term" value="P:sodium ion transport"/>
    <property type="evidence" value="ECO:0007669"/>
    <property type="project" value="UniProtKB-KW"/>
</dbReference>
<keyword evidence="11" id="KW-0406">Ion transport</keyword>
<dbReference type="PROSITE" id="PS00456">
    <property type="entry name" value="NA_SOLUT_SYMP_1"/>
    <property type="match status" value="1"/>
</dbReference>
<comment type="caution">
    <text evidence="19">The sequence shown here is derived from an EMBL/GenBank/DDBJ whole genome shotgun (WGS) entry which is preliminary data.</text>
</comment>
<keyword evidence="7 17" id="KW-0812">Transmembrane</keyword>
<evidence type="ECO:0000256" key="16">
    <source>
        <dbReference type="RuleBase" id="RU362091"/>
    </source>
</evidence>
<proteinExistence type="inferred from homology"/>
<evidence type="ECO:0000256" key="12">
    <source>
        <dbReference type="ARBA" id="ARBA00023136"/>
    </source>
</evidence>
<evidence type="ECO:0000256" key="2">
    <source>
        <dbReference type="ARBA" id="ARBA00006434"/>
    </source>
</evidence>
<accession>A0A059KNW8</accession>
<keyword evidence="20" id="KW-1185">Reference proteome</keyword>
<dbReference type="PANTHER" id="PTHR48086:SF6">
    <property type="entry name" value="CATION_ACETATE SYMPORTER ACTP"/>
    <property type="match status" value="1"/>
</dbReference>
<organism evidence="19 20">
    <name type="scientific">Sphaerotilus natans subsp. natans DSM 6575</name>
    <dbReference type="NCBI Taxonomy" id="1286631"/>
    <lineage>
        <taxon>Bacteria</taxon>
        <taxon>Pseudomonadati</taxon>
        <taxon>Pseudomonadota</taxon>
        <taxon>Betaproteobacteria</taxon>
        <taxon>Burkholderiales</taxon>
        <taxon>Sphaerotilaceae</taxon>
        <taxon>Sphaerotilus</taxon>
    </lineage>
</organism>
<feature type="transmembrane region" description="Helical" evidence="17">
    <location>
        <begin position="271"/>
        <end position="295"/>
    </location>
</feature>